<evidence type="ECO:0000313" key="2">
    <source>
        <dbReference type="Proteomes" id="UP001231649"/>
    </source>
</evidence>
<accession>A0ACC2RCU8</accession>
<sequence>MNRSSEERRLEFETFRQFQKLSRQYMKWQDDHRDSIMAGSPRTLPHEADSSKLNTLNNYIRRIRAIFRPPTPEPDLPVTPTPVTVGTQTWPTTTFQPLKFINCMYKDSYVPTENKAGSNANTAMKAVPVARNFKPKHGKNKKVVRKHRSKRLYRKKIKWAKSVRFNVVSKKGRYDKATVKRSVKPVLNSKPSAPFQ</sequence>
<organism evidence="1 2">
    <name type="scientific">Mythimna loreyi</name>
    <dbReference type="NCBI Taxonomy" id="667449"/>
    <lineage>
        <taxon>Eukaryota</taxon>
        <taxon>Metazoa</taxon>
        <taxon>Ecdysozoa</taxon>
        <taxon>Arthropoda</taxon>
        <taxon>Hexapoda</taxon>
        <taxon>Insecta</taxon>
        <taxon>Pterygota</taxon>
        <taxon>Neoptera</taxon>
        <taxon>Endopterygota</taxon>
        <taxon>Lepidoptera</taxon>
        <taxon>Glossata</taxon>
        <taxon>Ditrysia</taxon>
        <taxon>Noctuoidea</taxon>
        <taxon>Noctuidae</taxon>
        <taxon>Noctuinae</taxon>
        <taxon>Hadenini</taxon>
        <taxon>Mythimna</taxon>
    </lineage>
</organism>
<comment type="caution">
    <text evidence="1">The sequence shown here is derived from an EMBL/GenBank/DDBJ whole genome shotgun (WGS) entry which is preliminary data.</text>
</comment>
<protein>
    <submittedName>
        <fullName evidence="1">Uncharacterized protein</fullName>
    </submittedName>
</protein>
<name>A0ACC2RCU8_9NEOP</name>
<reference evidence="1" key="1">
    <citation type="submission" date="2023-03" db="EMBL/GenBank/DDBJ databases">
        <title>Chromosome-level genomes of two armyworms, Mythimna separata and Mythimna loreyi, provide insights into the biosynthesis and reception of sex pheromones.</title>
        <authorList>
            <person name="Zhao H."/>
        </authorList>
    </citation>
    <scope>NUCLEOTIDE SEQUENCE</scope>
    <source>
        <strain evidence="1">BeijingLab</strain>
    </source>
</reference>
<gene>
    <name evidence="1" type="ORF">PYW08_000589</name>
</gene>
<dbReference type="Proteomes" id="UP001231649">
    <property type="component" value="Chromosome 1"/>
</dbReference>
<evidence type="ECO:0000313" key="1">
    <source>
        <dbReference type="EMBL" id="KAJ8737994.1"/>
    </source>
</evidence>
<dbReference type="EMBL" id="CM056777">
    <property type="protein sequence ID" value="KAJ8737994.1"/>
    <property type="molecule type" value="Genomic_DNA"/>
</dbReference>
<proteinExistence type="predicted"/>
<keyword evidence="2" id="KW-1185">Reference proteome</keyword>